<evidence type="ECO:0000313" key="5">
    <source>
        <dbReference type="Proteomes" id="UP000051952"/>
    </source>
</evidence>
<comment type="similarity">
    <text evidence="1">Belongs to the FAM221 family.</text>
</comment>
<feature type="region of interest" description="Disordered" evidence="2">
    <location>
        <begin position="274"/>
        <end position="296"/>
    </location>
</feature>
<reference evidence="4" key="3">
    <citation type="submission" date="2015-09" db="EMBL/GenBank/DDBJ databases">
        <authorList>
            <person name="Jackson K.R."/>
            <person name="Lunt B.L."/>
            <person name="Fisher J.N.B."/>
            <person name="Gardner A.V."/>
            <person name="Bailey M.E."/>
            <person name="Deus L.M."/>
            <person name="Earl A.S."/>
            <person name="Gibby P.D."/>
            <person name="Hartmann K.A."/>
            <person name="Liu J.E."/>
            <person name="Manci A.M."/>
            <person name="Nielsen D.A."/>
            <person name="Solomon M.B."/>
            <person name="Breakwell D.P."/>
            <person name="Burnett S.H."/>
            <person name="Grose J.H."/>
        </authorList>
    </citation>
    <scope>NUCLEOTIDE SEQUENCE [LARGE SCALE GENOMIC DNA]</scope>
    <source>
        <strain evidence="4">Lake Konstanz</strain>
    </source>
</reference>
<dbReference type="VEuPathDB" id="TriTrypDB:BSAL_15520"/>
<keyword evidence="5" id="KW-1185">Reference proteome</keyword>
<dbReference type="EMBL" id="CYKH01001645">
    <property type="protein sequence ID" value="CUG88460.1"/>
    <property type="molecule type" value="Genomic_DNA"/>
</dbReference>
<organism evidence="3">
    <name type="scientific">Bodo saltans</name>
    <name type="common">Flagellated protozoan</name>
    <dbReference type="NCBI Taxonomy" id="75058"/>
    <lineage>
        <taxon>Eukaryota</taxon>
        <taxon>Discoba</taxon>
        <taxon>Euglenozoa</taxon>
        <taxon>Kinetoplastea</taxon>
        <taxon>Metakinetoplastina</taxon>
        <taxon>Eubodonida</taxon>
        <taxon>Bodonidae</taxon>
        <taxon>Bodo</taxon>
    </lineage>
</organism>
<evidence type="ECO:0000313" key="4">
    <source>
        <dbReference type="EMBL" id="CUG88460.1"/>
    </source>
</evidence>
<reference evidence="3" key="1">
    <citation type="submission" date="2008-08" db="EMBL/GenBank/DDBJ databases">
        <title>Insights into the genome sequence of a free-living kinetoplastid: Bodo saltans (Kinetoplastida: Euglenozoa).</title>
        <authorList>
            <person name="Jackson A.P."/>
            <person name="Quail M.A."/>
            <person name="Berriman M."/>
        </authorList>
    </citation>
    <scope>NUCLEOTIDE SEQUENCE</scope>
    <source>
        <strain evidence="3">Lake Konstanz</strain>
    </source>
</reference>
<dbReference type="PANTHER" id="PTHR31214">
    <property type="entry name" value="PROTEIN FAM221A-RELATED"/>
    <property type="match status" value="1"/>
</dbReference>
<dbReference type="AlphaFoldDB" id="B6DTF3"/>
<dbReference type="Pfam" id="PF14753">
    <property type="entry name" value="FAM221"/>
    <property type="match status" value="2"/>
</dbReference>
<dbReference type="Proteomes" id="UP000051952">
    <property type="component" value="Unassembled WGS sequence"/>
</dbReference>
<proteinExistence type="inferred from homology"/>
<evidence type="ECO:0000256" key="2">
    <source>
        <dbReference type="SAM" id="MobiDB-lite"/>
    </source>
</evidence>
<protein>
    <submittedName>
        <fullName evidence="3">Uncharacterized protein</fullName>
    </submittedName>
</protein>
<name>B6DTF3_BODSA</name>
<reference evidence="5" key="2">
    <citation type="submission" date="2015-09" db="EMBL/GenBank/DDBJ databases">
        <authorList>
            <consortium name="Pathogen Informatics"/>
        </authorList>
    </citation>
    <scope>NUCLEOTIDE SEQUENCE [LARGE SCALE GENOMIC DNA]</scope>
    <source>
        <strain evidence="5">Lake Konstanz</strain>
    </source>
</reference>
<dbReference type="InterPro" id="IPR026755">
    <property type="entry name" value="Fam221a/b"/>
</dbReference>
<evidence type="ECO:0000256" key="1">
    <source>
        <dbReference type="ARBA" id="ARBA00011026"/>
    </source>
</evidence>
<dbReference type="OrthoDB" id="196393at2759"/>
<evidence type="ECO:0000313" key="3">
    <source>
        <dbReference type="EMBL" id="ACI15979.1"/>
    </source>
</evidence>
<gene>
    <name evidence="4" type="ORF">BSAL_15520</name>
</gene>
<sequence length="329" mass="35693">MRSQLQPRPSAPGVPEDSHVVHDEIKQLASEAKRVLQNNFSRHGTNTNQILAGLQQFGPSAQSKSMMAKEEEAAQVALESGIYVLYRNEAPKSAEASRDFCSRVGPSHKCFCTHTLGEHGAPKKTRRGLESPACNSCGCKGFSYVPNEPEEVGDHWISRRPGFVPGQWSPACRCNHRANEHDPVSKKCRKCTGCFRFDGHFGCIVCDGHAQDHMTVFESAQDRVDSGKPVNDAYFPLSRRGEEEFRDLVFGAKAGGGGGGGNRITGPRAPLQIQSQPRTQPQSPPPASRAQPSAAFSDFTPPSTACALCNTPFRSMSSKFCSNCGAGRQ</sequence>
<dbReference type="OMA" id="CCRIGYQ"/>
<dbReference type="EMBL" id="FJ168552">
    <property type="protein sequence ID" value="ACI15979.1"/>
    <property type="molecule type" value="Genomic_DNA"/>
</dbReference>
<accession>B6DTF3</accession>
<dbReference type="PANTHER" id="PTHR31214:SF3">
    <property type="entry name" value="PROTEIN FAM221B"/>
    <property type="match status" value="1"/>
</dbReference>